<dbReference type="EMBL" id="BDRX01000083">
    <property type="protein sequence ID" value="GBF96600.1"/>
    <property type="molecule type" value="Genomic_DNA"/>
</dbReference>
<protein>
    <submittedName>
        <fullName evidence="1">Uncharacterized protein</fullName>
    </submittedName>
</protein>
<dbReference type="AlphaFoldDB" id="A0A2V0PFD6"/>
<keyword evidence="2" id="KW-1185">Reference proteome</keyword>
<accession>A0A2V0PFD6</accession>
<gene>
    <name evidence="1" type="ORF">Rsub_09346</name>
</gene>
<comment type="caution">
    <text evidence="1">The sequence shown here is derived from an EMBL/GenBank/DDBJ whole genome shotgun (WGS) entry which is preliminary data.</text>
</comment>
<evidence type="ECO:0000313" key="1">
    <source>
        <dbReference type="EMBL" id="GBF96600.1"/>
    </source>
</evidence>
<organism evidence="1 2">
    <name type="scientific">Raphidocelis subcapitata</name>
    <dbReference type="NCBI Taxonomy" id="307507"/>
    <lineage>
        <taxon>Eukaryota</taxon>
        <taxon>Viridiplantae</taxon>
        <taxon>Chlorophyta</taxon>
        <taxon>core chlorophytes</taxon>
        <taxon>Chlorophyceae</taxon>
        <taxon>CS clade</taxon>
        <taxon>Sphaeropleales</taxon>
        <taxon>Selenastraceae</taxon>
        <taxon>Raphidocelis</taxon>
    </lineage>
</organism>
<dbReference type="InParanoid" id="A0A2V0PFD6"/>
<proteinExistence type="predicted"/>
<evidence type="ECO:0000313" key="2">
    <source>
        <dbReference type="Proteomes" id="UP000247498"/>
    </source>
</evidence>
<sequence>MASFWANKTTKAKCGETADADAEYKLPELKPYQTYDFQVTLHFSPDLIPNMVAEVAMFIDSTCTVWNQSADYLFSYGTVVQPKNTDYTRVTTVLGVPDDYASGFTWRAAFEQFPVKPLGGTTYTAMIRVQNIGTLPLPAGVFIQVWPFSPKSLDWASCNNTGGVSVELPKIGPGKSKAIKVEGLLAPKGSVQSITTVLTDSKCTLGKNPSGAIFGLYELISVPSAYIGGLKNKGQFTYAIKTTPKAPKASKTMTVKVKFENKADTDAPIGNVAVWLKPAGDTPGITYGGWTEGTNCAYTGFVASADFSGVVLKAGKSKTVKLTDVPVPLTPGWYQVSAMPDINCTLPASREIRPIAAFATFEVVAP</sequence>
<dbReference type="OrthoDB" id="562086at2759"/>
<dbReference type="Proteomes" id="UP000247498">
    <property type="component" value="Unassembled WGS sequence"/>
</dbReference>
<reference evidence="1 2" key="1">
    <citation type="journal article" date="2018" name="Sci. Rep.">
        <title>Raphidocelis subcapitata (=Pseudokirchneriella subcapitata) provides an insight into genome evolution and environmental adaptations in the Sphaeropleales.</title>
        <authorList>
            <person name="Suzuki S."/>
            <person name="Yamaguchi H."/>
            <person name="Nakajima N."/>
            <person name="Kawachi M."/>
        </authorList>
    </citation>
    <scope>NUCLEOTIDE SEQUENCE [LARGE SCALE GENOMIC DNA]</scope>
    <source>
        <strain evidence="1 2">NIES-35</strain>
    </source>
</reference>
<name>A0A2V0PFD6_9CHLO</name>